<dbReference type="HOGENOM" id="CLU_354567_0_0_1"/>
<accession>A0A084FYV4</accession>
<evidence type="ECO:0000256" key="1">
    <source>
        <dbReference type="SAM" id="MobiDB-lite"/>
    </source>
</evidence>
<gene>
    <name evidence="3" type="ORF">SAPIO_CDS8725</name>
</gene>
<dbReference type="InterPro" id="IPR001810">
    <property type="entry name" value="F-box_dom"/>
</dbReference>
<keyword evidence="4" id="KW-1185">Reference proteome</keyword>
<dbReference type="GeneID" id="27727797"/>
<feature type="region of interest" description="Disordered" evidence="1">
    <location>
        <begin position="444"/>
        <end position="469"/>
    </location>
</feature>
<feature type="compositionally biased region" description="Acidic residues" evidence="1">
    <location>
        <begin position="378"/>
        <end position="409"/>
    </location>
</feature>
<proteinExistence type="predicted"/>
<reference evidence="3 4" key="1">
    <citation type="journal article" date="2014" name="Genome Announc.">
        <title>Draft genome sequence of the pathogenic fungus Scedosporium apiospermum.</title>
        <authorList>
            <person name="Vandeputte P."/>
            <person name="Ghamrawi S."/>
            <person name="Rechenmann M."/>
            <person name="Iltis A."/>
            <person name="Giraud S."/>
            <person name="Fleury M."/>
            <person name="Thornton C."/>
            <person name="Delhaes L."/>
            <person name="Meyer W."/>
            <person name="Papon N."/>
            <person name="Bouchara J.P."/>
        </authorList>
    </citation>
    <scope>NUCLEOTIDE SEQUENCE [LARGE SCALE GENOMIC DNA]</scope>
    <source>
        <strain evidence="3 4">IHEM 14462</strain>
    </source>
</reference>
<dbReference type="Proteomes" id="UP000028545">
    <property type="component" value="Unassembled WGS sequence"/>
</dbReference>
<sequence length="792" mass="91710">MSYDCFCAICGGPNIMVHISTMPRSEYFQRRLERTMAERKAQNIPDHEHMYLVEVENPPSPVPRDGEGHEEENTYDRDIVTEEDIAWTKTFYALAIRTHPDEAHQPKRPFIAGPGKYSDQGDVHMDDPWGAFTCYNENHDGPICFPFHLDCFQLLERCITGSSPASPALQKRTLFDVMRGLINEEMYPSALNIDYGQPMPPIDQYWICRPGEELFVAQPTATLKSMDYLRSVISGKAFKLKDSTPSSTPLPGDGDNPLCRLPYDIIHRIVYFLPTKDVVNFTMASSYARGLLLANRTLWWSRMADDMPWFYELPGIVKEVEETRGEKVDLRRVWVWTQEVSRPVQFIRGPFMGLANRRRIWTPCSVLADLYRAKVPDDWDGVSEQSEEPDETDWEDEEDEEEDGDEDGNIPDSGYEERVARVVWAAHILSYLTQKRNHIELLQPGAAEEEEEEKKEEEKEQEEEEEGLEYLDAETERTVILQGSRDSIRSKFLDCIAQLLSPSKGWESVTATALREHEDSIEIDVTRNDCFGIARSCRPDQRVCDSGTAKTDYCRELKNYLFTQQAPSSEFERLAITYTGRRVDHWVEQLRAILTLLDHRDWSNHRWYKGLLATETWTNLTELLCRGDSEVTTFREQIVRQAYECVVSTEVRRLLHMAFESRIGSKLWRALKFVARPVVDCRMLWYLANQYPQFRKAQIFQVPPRPKTSISFEYQIDVSNAWAQLISATPPNSEVRMIAAFAEQFWQDCAEPFSLHAEIQLFMHYEDNPELTPTFSYFGCSKKACLLCETFL</sequence>
<evidence type="ECO:0000259" key="2">
    <source>
        <dbReference type="PROSITE" id="PS50181"/>
    </source>
</evidence>
<dbReference type="SUPFAM" id="SSF81383">
    <property type="entry name" value="F-box domain"/>
    <property type="match status" value="1"/>
</dbReference>
<dbReference type="RefSeq" id="XP_016640065.1">
    <property type="nucleotide sequence ID" value="XM_016790305.1"/>
</dbReference>
<evidence type="ECO:0000313" key="4">
    <source>
        <dbReference type="Proteomes" id="UP000028545"/>
    </source>
</evidence>
<feature type="region of interest" description="Disordered" evidence="1">
    <location>
        <begin position="378"/>
        <end position="414"/>
    </location>
</feature>
<feature type="compositionally biased region" description="Acidic residues" evidence="1">
    <location>
        <begin position="447"/>
        <end position="469"/>
    </location>
</feature>
<dbReference type="VEuPathDB" id="FungiDB:SAPIO_CDS8725"/>
<comment type="caution">
    <text evidence="3">The sequence shown here is derived from an EMBL/GenBank/DDBJ whole genome shotgun (WGS) entry which is preliminary data.</text>
</comment>
<dbReference type="InterPro" id="IPR036047">
    <property type="entry name" value="F-box-like_dom_sf"/>
</dbReference>
<dbReference type="OrthoDB" id="2571985at2759"/>
<feature type="domain" description="F-box" evidence="2">
    <location>
        <begin position="255"/>
        <end position="303"/>
    </location>
</feature>
<protein>
    <recommendedName>
        <fullName evidence="2">F-box domain-containing protein</fullName>
    </recommendedName>
</protein>
<dbReference type="KEGG" id="sapo:SAPIO_CDS8725"/>
<dbReference type="PROSITE" id="PS50181">
    <property type="entry name" value="FBOX"/>
    <property type="match status" value="1"/>
</dbReference>
<dbReference type="InterPro" id="IPR027796">
    <property type="entry name" value="OTT_1508_deam-like"/>
</dbReference>
<dbReference type="AlphaFoldDB" id="A0A084FYV4"/>
<dbReference type="Pfam" id="PF14441">
    <property type="entry name" value="OTT_1508_deam"/>
    <property type="match status" value="1"/>
</dbReference>
<dbReference type="EMBL" id="JOWA01000122">
    <property type="protein sequence ID" value="KEZ40266.1"/>
    <property type="molecule type" value="Genomic_DNA"/>
</dbReference>
<name>A0A084FYV4_PSEDA</name>
<evidence type="ECO:0000313" key="3">
    <source>
        <dbReference type="EMBL" id="KEZ40266.1"/>
    </source>
</evidence>
<organism evidence="3 4">
    <name type="scientific">Pseudallescheria apiosperma</name>
    <name type="common">Scedosporium apiospermum</name>
    <dbReference type="NCBI Taxonomy" id="563466"/>
    <lineage>
        <taxon>Eukaryota</taxon>
        <taxon>Fungi</taxon>
        <taxon>Dikarya</taxon>
        <taxon>Ascomycota</taxon>
        <taxon>Pezizomycotina</taxon>
        <taxon>Sordariomycetes</taxon>
        <taxon>Hypocreomycetidae</taxon>
        <taxon>Microascales</taxon>
        <taxon>Microascaceae</taxon>
        <taxon>Scedosporium</taxon>
    </lineage>
</organism>